<evidence type="ECO:0000313" key="3">
    <source>
        <dbReference type="Proteomes" id="UP000886842"/>
    </source>
</evidence>
<organism evidence="2 3">
    <name type="scientific">Candidatus Avipropionibacterium avicola</name>
    <dbReference type="NCBI Taxonomy" id="2840701"/>
    <lineage>
        <taxon>Bacteria</taxon>
        <taxon>Bacillati</taxon>
        <taxon>Actinomycetota</taxon>
        <taxon>Actinomycetes</taxon>
        <taxon>Propionibacteriales</taxon>
        <taxon>Propionibacteriaceae</taxon>
        <taxon>Propionibacteriaceae incertae sedis</taxon>
        <taxon>Candidatus Avipropionibacterium</taxon>
    </lineage>
</organism>
<reference evidence="2" key="2">
    <citation type="journal article" date="2021" name="PeerJ">
        <title>Extensive microbial diversity within the chicken gut microbiome revealed by metagenomics and culture.</title>
        <authorList>
            <person name="Gilroy R."/>
            <person name="Ravi A."/>
            <person name="Getino M."/>
            <person name="Pursley I."/>
            <person name="Horton D.L."/>
            <person name="Alikhan N.F."/>
            <person name="Baker D."/>
            <person name="Gharbi K."/>
            <person name="Hall N."/>
            <person name="Watson M."/>
            <person name="Adriaenssens E.M."/>
            <person name="Foster-Nyarko E."/>
            <person name="Jarju S."/>
            <person name="Secka A."/>
            <person name="Antonio M."/>
            <person name="Oren A."/>
            <person name="Chaudhuri R.R."/>
            <person name="La Ragione R."/>
            <person name="Hildebrand F."/>
            <person name="Pallen M.J."/>
        </authorList>
    </citation>
    <scope>NUCLEOTIDE SEQUENCE</scope>
    <source>
        <strain evidence="2">ChiGjej1B1-24693</strain>
    </source>
</reference>
<reference evidence="2" key="1">
    <citation type="submission" date="2020-10" db="EMBL/GenBank/DDBJ databases">
        <authorList>
            <person name="Gilroy R."/>
        </authorList>
    </citation>
    <scope>NUCLEOTIDE SEQUENCE</scope>
    <source>
        <strain evidence="2">ChiGjej1B1-24693</strain>
    </source>
</reference>
<protein>
    <submittedName>
        <fullName evidence="2">Uncharacterized protein</fullName>
    </submittedName>
</protein>
<name>A0A9D1KND5_9ACTN</name>
<evidence type="ECO:0000313" key="2">
    <source>
        <dbReference type="EMBL" id="HIT75677.1"/>
    </source>
</evidence>
<dbReference type="Proteomes" id="UP000886842">
    <property type="component" value="Unassembled WGS sequence"/>
</dbReference>
<evidence type="ECO:0000256" key="1">
    <source>
        <dbReference type="SAM" id="MobiDB-lite"/>
    </source>
</evidence>
<comment type="caution">
    <text evidence="2">The sequence shown here is derived from an EMBL/GenBank/DDBJ whole genome shotgun (WGS) entry which is preliminary data.</text>
</comment>
<feature type="non-terminal residue" evidence="2">
    <location>
        <position position="1"/>
    </location>
</feature>
<dbReference type="AlphaFoldDB" id="A0A9D1KND5"/>
<sequence length="100" mass="11261">DYAGSQADAQLFLPDREIVRRQHEYLSTVVPDGETDASDGLYSETAGSKAPIQQRKVTDAIREMIQDRRSLSEWPDVAAEWTRTVGDVMREEYAEAKAQS</sequence>
<proteinExistence type="predicted"/>
<feature type="region of interest" description="Disordered" evidence="1">
    <location>
        <begin position="30"/>
        <end position="54"/>
    </location>
</feature>
<accession>A0A9D1KND5</accession>
<dbReference type="EMBL" id="DVLP01000267">
    <property type="protein sequence ID" value="HIT75677.1"/>
    <property type="molecule type" value="Genomic_DNA"/>
</dbReference>
<gene>
    <name evidence="2" type="ORF">IAA98_08840</name>
</gene>